<evidence type="ECO:0000259" key="5">
    <source>
        <dbReference type="PROSITE" id="PS50109"/>
    </source>
</evidence>
<dbReference type="InterPro" id="IPR035965">
    <property type="entry name" value="PAS-like_dom_sf"/>
</dbReference>
<dbReference type="InterPro" id="IPR036097">
    <property type="entry name" value="HisK_dim/P_sf"/>
</dbReference>
<keyword evidence="8" id="KW-1185">Reference proteome</keyword>
<dbReference type="Pfam" id="PF13426">
    <property type="entry name" value="PAS_9"/>
    <property type="match status" value="1"/>
</dbReference>
<dbReference type="AlphaFoldDB" id="A0AAX0WVC4"/>
<evidence type="ECO:0000256" key="1">
    <source>
        <dbReference type="ARBA" id="ARBA00000085"/>
    </source>
</evidence>
<evidence type="ECO:0000313" key="7">
    <source>
        <dbReference type="EMBL" id="PNL62528.1"/>
    </source>
</evidence>
<keyword evidence="4" id="KW-0175">Coiled coil</keyword>
<comment type="catalytic activity">
    <reaction evidence="1">
        <text>ATP + protein L-histidine = ADP + protein N-phospho-L-histidine.</text>
        <dbReference type="EC" id="2.7.13.3"/>
    </reaction>
</comment>
<dbReference type="EMBL" id="NBTX02000004">
    <property type="protein sequence ID" value="PNL62528.1"/>
    <property type="molecule type" value="Genomic_DNA"/>
</dbReference>
<evidence type="ECO:0000256" key="3">
    <source>
        <dbReference type="ARBA" id="ARBA00022553"/>
    </source>
</evidence>
<reference evidence="7" key="1">
    <citation type="submission" date="2017-12" db="EMBL/GenBank/DDBJ databases">
        <title>FDA dAtabase for Regulatory Grade micrObial Sequences (FDA-ARGOS): Supporting development and validation of Infectious Disease Dx tests.</title>
        <authorList>
            <person name="Kerrigan L."/>
            <person name="Tallon L.J."/>
            <person name="Sadzewicz L."/>
            <person name="Sengamalay N."/>
            <person name="Ott S."/>
            <person name="Godinez A."/>
            <person name="Nagaraj S."/>
            <person name="Vavikolanu K."/>
            <person name="Vyas G."/>
            <person name="Nadendla S."/>
            <person name="Aluvathingal J."/>
            <person name="Sichtig H."/>
        </authorList>
    </citation>
    <scope>NUCLEOTIDE SEQUENCE [LARGE SCALE GENOMIC DNA]</scope>
    <source>
        <strain evidence="7">FDAARGOS_200</strain>
    </source>
</reference>
<dbReference type="Pfam" id="PF02518">
    <property type="entry name" value="HATPase_c"/>
    <property type="match status" value="1"/>
</dbReference>
<evidence type="ECO:0000313" key="8">
    <source>
        <dbReference type="Proteomes" id="UP000192511"/>
    </source>
</evidence>
<organism evidence="7 8">
    <name type="scientific">Legionella anisa</name>
    <dbReference type="NCBI Taxonomy" id="28082"/>
    <lineage>
        <taxon>Bacteria</taxon>
        <taxon>Pseudomonadati</taxon>
        <taxon>Pseudomonadota</taxon>
        <taxon>Gammaproteobacteria</taxon>
        <taxon>Legionellales</taxon>
        <taxon>Legionellaceae</taxon>
        <taxon>Legionella</taxon>
    </lineage>
</organism>
<dbReference type="Gene3D" id="3.30.450.20">
    <property type="entry name" value="PAS domain"/>
    <property type="match status" value="2"/>
</dbReference>
<protein>
    <recommendedName>
        <fullName evidence="2">histidine kinase</fullName>
        <ecNumber evidence="2">2.7.13.3</ecNumber>
    </recommendedName>
</protein>
<dbReference type="PROSITE" id="PS50112">
    <property type="entry name" value="PAS"/>
    <property type="match status" value="1"/>
</dbReference>
<sequence length="544" mass="63302">MNSTIIKESSFQINEEIKKLHEQLLFKRNELNEKEWEINSLNVEIEELKRQFTEFYDFNPSAFFTIDKNYLIKAVNFQSASLLNYDRNELLNKNFLNLISSFQHNTLKKCIHNLIEKKVRQGCELELLVKGGTRKYIKIECLFTKDKLILLRLRDITYVRQLESQQIQLNQSLETVTNLLQNVSDAIATLDKEFYFKIINLSFIKFFSRIFAIKIQTGMNFLTLISDFSEYKQQLIMACYQALLGEETIILIENSSESDEASFCFEINFNPIYNHASQKNEIILLIKDLTEFYLQKKLKMKEQAKLAHAIRLNTMEGMASALAHEINQPLTAIFLYSQTCLLQIKEHIEKNKLDPGTLVLLNKIISQAKHASEVMSRMKSFIYQDVHFPEKANINILIQDTMIFLDYELTHSKLKINLILDEELPKLDIDRIQIMQIIINLTRNSIEAMQENISQAPELTIQTKNKDEYIEMHFRDNGPGIIPEHKDKILHSYFTTKAQGTGLGLTICRNLIEAHGGKLYVQHHDGTGAWFICTLPKQQDTTTH</sequence>
<dbReference type="EC" id="2.7.13.3" evidence="2"/>
<feature type="domain" description="PAS" evidence="6">
    <location>
        <begin position="48"/>
        <end position="118"/>
    </location>
</feature>
<feature type="domain" description="Histidine kinase" evidence="5">
    <location>
        <begin position="321"/>
        <end position="539"/>
    </location>
</feature>
<keyword evidence="3" id="KW-0597">Phosphoprotein</keyword>
<feature type="coiled-coil region" evidence="4">
    <location>
        <begin position="14"/>
        <end position="51"/>
    </location>
</feature>
<dbReference type="InterPro" id="IPR005467">
    <property type="entry name" value="His_kinase_dom"/>
</dbReference>
<dbReference type="InterPro" id="IPR000014">
    <property type="entry name" value="PAS"/>
</dbReference>
<keyword evidence="7" id="KW-0808">Transferase</keyword>
<dbReference type="InterPro" id="IPR003594">
    <property type="entry name" value="HATPase_dom"/>
</dbReference>
<dbReference type="InterPro" id="IPR003661">
    <property type="entry name" value="HisK_dim/P_dom"/>
</dbReference>
<dbReference type="SUPFAM" id="SSF55785">
    <property type="entry name" value="PYP-like sensor domain (PAS domain)"/>
    <property type="match status" value="1"/>
</dbReference>
<evidence type="ECO:0000256" key="4">
    <source>
        <dbReference type="SAM" id="Coils"/>
    </source>
</evidence>
<accession>A0AAX0WVC4</accession>
<dbReference type="PANTHER" id="PTHR43065">
    <property type="entry name" value="SENSOR HISTIDINE KINASE"/>
    <property type="match status" value="1"/>
</dbReference>
<dbReference type="Pfam" id="PF00512">
    <property type="entry name" value="HisKA"/>
    <property type="match status" value="1"/>
</dbReference>
<keyword evidence="7" id="KW-0418">Kinase</keyword>
<dbReference type="GO" id="GO:0000155">
    <property type="term" value="F:phosphorelay sensor kinase activity"/>
    <property type="evidence" value="ECO:0007669"/>
    <property type="project" value="InterPro"/>
</dbReference>
<dbReference type="SUPFAM" id="SSF47384">
    <property type="entry name" value="Homodimeric domain of signal transducing histidine kinase"/>
    <property type="match status" value="1"/>
</dbReference>
<dbReference type="GeneID" id="98065070"/>
<name>A0AAX0WVC4_9GAMM</name>
<evidence type="ECO:0000256" key="2">
    <source>
        <dbReference type="ARBA" id="ARBA00012438"/>
    </source>
</evidence>
<dbReference type="CDD" id="cd00130">
    <property type="entry name" value="PAS"/>
    <property type="match status" value="1"/>
</dbReference>
<dbReference type="Gene3D" id="1.10.287.130">
    <property type="match status" value="1"/>
</dbReference>
<comment type="caution">
    <text evidence="7">The sequence shown here is derived from an EMBL/GenBank/DDBJ whole genome shotgun (WGS) entry which is preliminary data.</text>
</comment>
<dbReference type="Proteomes" id="UP000192511">
    <property type="component" value="Unassembled WGS sequence"/>
</dbReference>
<dbReference type="PRINTS" id="PR00344">
    <property type="entry name" value="BCTRLSENSOR"/>
</dbReference>
<gene>
    <name evidence="7" type="ORF">A6J39_015685</name>
</gene>
<dbReference type="CDD" id="cd00082">
    <property type="entry name" value="HisKA"/>
    <property type="match status" value="1"/>
</dbReference>
<dbReference type="SMART" id="SM00387">
    <property type="entry name" value="HATPase_c"/>
    <property type="match status" value="1"/>
</dbReference>
<dbReference type="SUPFAM" id="SSF55874">
    <property type="entry name" value="ATPase domain of HSP90 chaperone/DNA topoisomerase II/histidine kinase"/>
    <property type="match status" value="1"/>
</dbReference>
<dbReference type="RefSeq" id="WP_019233282.1">
    <property type="nucleotide sequence ID" value="NZ_CAXYJI010000061.1"/>
</dbReference>
<evidence type="ECO:0000259" key="6">
    <source>
        <dbReference type="PROSITE" id="PS50112"/>
    </source>
</evidence>
<dbReference type="InterPro" id="IPR004358">
    <property type="entry name" value="Sig_transdc_His_kin-like_C"/>
</dbReference>
<dbReference type="PANTHER" id="PTHR43065:SF42">
    <property type="entry name" value="TWO-COMPONENT SENSOR PPRA"/>
    <property type="match status" value="1"/>
</dbReference>
<proteinExistence type="predicted"/>
<dbReference type="InterPro" id="IPR036890">
    <property type="entry name" value="HATPase_C_sf"/>
</dbReference>
<dbReference type="PROSITE" id="PS50109">
    <property type="entry name" value="HIS_KIN"/>
    <property type="match status" value="1"/>
</dbReference>
<dbReference type="Gene3D" id="3.30.565.10">
    <property type="entry name" value="Histidine kinase-like ATPase, C-terminal domain"/>
    <property type="match status" value="1"/>
</dbReference>